<dbReference type="CDD" id="cd07025">
    <property type="entry name" value="Peptidase_S66"/>
    <property type="match status" value="1"/>
</dbReference>
<sequence length="273" mass="29807">MLQQGGFRVVVGKTVGSEHFYFSGTDEERLADLQSMMDDAGIDAILMGRGGYGMSRIIDRLDLSGFARRPKWICGFSDITVLHGHIQAKLGVHTIHGPMCGAFNPDTAQAPHILSVLHALRGEAMVYDMPPSPFNRVGRTQAILTGGNLAILAHLTGSASEVDTRGKILFIEDIGEHLYNIDRLLLNLKRAGKLDHLAGLLIGSFTDMQDTTRPFGQTIEQIIADKVAEYDYPVCFNFPAGHQDVNFAFVLGAMHTLEVTTQGSVLSLVRDNV</sequence>
<name>A0ABP8NCK8_9BACT</name>
<comment type="caution">
    <text evidence="8">The sequence shown here is derived from an EMBL/GenBank/DDBJ whole genome shotgun (WGS) entry which is preliminary data.</text>
</comment>
<proteinExistence type="inferred from homology"/>
<keyword evidence="2" id="KW-0121">Carboxypeptidase</keyword>
<organism evidence="8 9">
    <name type="scientific">Nemorincola caseinilytica</name>
    <dbReference type="NCBI Taxonomy" id="2054315"/>
    <lineage>
        <taxon>Bacteria</taxon>
        <taxon>Pseudomonadati</taxon>
        <taxon>Bacteroidota</taxon>
        <taxon>Chitinophagia</taxon>
        <taxon>Chitinophagales</taxon>
        <taxon>Chitinophagaceae</taxon>
        <taxon>Nemorincola</taxon>
    </lineage>
</organism>
<dbReference type="InterPro" id="IPR040921">
    <property type="entry name" value="Peptidase_S66C"/>
</dbReference>
<evidence type="ECO:0000259" key="6">
    <source>
        <dbReference type="Pfam" id="PF02016"/>
    </source>
</evidence>
<dbReference type="InterPro" id="IPR027478">
    <property type="entry name" value="LdcA_N"/>
</dbReference>
<keyword evidence="4" id="KW-0378">Hydrolase</keyword>
<dbReference type="Pfam" id="PF02016">
    <property type="entry name" value="Peptidase_S66"/>
    <property type="match status" value="1"/>
</dbReference>
<dbReference type="InterPro" id="IPR040449">
    <property type="entry name" value="Peptidase_S66_N"/>
</dbReference>
<dbReference type="SUPFAM" id="SSF141986">
    <property type="entry name" value="LD-carboxypeptidase A C-terminal domain-like"/>
    <property type="match status" value="1"/>
</dbReference>
<dbReference type="EMBL" id="BAABFA010000008">
    <property type="protein sequence ID" value="GAA4463679.1"/>
    <property type="molecule type" value="Genomic_DNA"/>
</dbReference>
<dbReference type="InterPro" id="IPR027461">
    <property type="entry name" value="Carboxypeptidase_A_C_sf"/>
</dbReference>
<evidence type="ECO:0000256" key="1">
    <source>
        <dbReference type="ARBA" id="ARBA00010233"/>
    </source>
</evidence>
<evidence type="ECO:0000256" key="3">
    <source>
        <dbReference type="ARBA" id="ARBA00022670"/>
    </source>
</evidence>
<dbReference type="Proteomes" id="UP001500067">
    <property type="component" value="Unassembled WGS sequence"/>
</dbReference>
<dbReference type="Gene3D" id="3.40.50.10740">
    <property type="entry name" value="Class I glutamine amidotransferase-like"/>
    <property type="match status" value="1"/>
</dbReference>
<comment type="similarity">
    <text evidence="1">Belongs to the peptidase S66 family.</text>
</comment>
<dbReference type="PIRSF" id="PIRSF028757">
    <property type="entry name" value="LD-carboxypeptidase"/>
    <property type="match status" value="1"/>
</dbReference>
<dbReference type="PANTHER" id="PTHR30237">
    <property type="entry name" value="MURAMOYLTETRAPEPTIDE CARBOXYPEPTIDASE"/>
    <property type="match status" value="1"/>
</dbReference>
<dbReference type="InterPro" id="IPR029062">
    <property type="entry name" value="Class_I_gatase-like"/>
</dbReference>
<keyword evidence="3" id="KW-0645">Protease</keyword>
<feature type="domain" description="LD-carboxypeptidase N-terminal" evidence="6">
    <location>
        <begin position="2"/>
        <end position="97"/>
    </location>
</feature>
<keyword evidence="5" id="KW-0720">Serine protease</keyword>
<dbReference type="SUPFAM" id="SSF52317">
    <property type="entry name" value="Class I glutamine amidotransferase-like"/>
    <property type="match status" value="1"/>
</dbReference>
<evidence type="ECO:0000256" key="2">
    <source>
        <dbReference type="ARBA" id="ARBA00022645"/>
    </source>
</evidence>
<accession>A0ABP8NCK8</accession>
<dbReference type="Gene3D" id="3.50.30.60">
    <property type="entry name" value="LD-carboxypeptidase A C-terminal domain-like"/>
    <property type="match status" value="1"/>
</dbReference>
<evidence type="ECO:0000259" key="7">
    <source>
        <dbReference type="Pfam" id="PF17676"/>
    </source>
</evidence>
<feature type="domain" description="LD-carboxypeptidase C-terminal" evidence="7">
    <location>
        <begin position="142"/>
        <end position="257"/>
    </location>
</feature>
<evidence type="ECO:0000313" key="9">
    <source>
        <dbReference type="Proteomes" id="UP001500067"/>
    </source>
</evidence>
<evidence type="ECO:0000256" key="4">
    <source>
        <dbReference type="ARBA" id="ARBA00022801"/>
    </source>
</evidence>
<reference evidence="9" key="1">
    <citation type="journal article" date="2019" name="Int. J. Syst. Evol. Microbiol.">
        <title>The Global Catalogue of Microorganisms (GCM) 10K type strain sequencing project: providing services to taxonomists for standard genome sequencing and annotation.</title>
        <authorList>
            <consortium name="The Broad Institute Genomics Platform"/>
            <consortium name="The Broad Institute Genome Sequencing Center for Infectious Disease"/>
            <person name="Wu L."/>
            <person name="Ma J."/>
        </authorList>
    </citation>
    <scope>NUCLEOTIDE SEQUENCE [LARGE SCALE GENOMIC DNA]</scope>
    <source>
        <strain evidence="9">JCM 32105</strain>
    </source>
</reference>
<evidence type="ECO:0000313" key="8">
    <source>
        <dbReference type="EMBL" id="GAA4463679.1"/>
    </source>
</evidence>
<gene>
    <name evidence="8" type="ORF">GCM10023093_12710</name>
</gene>
<protein>
    <submittedName>
        <fullName evidence="8">LD-carboxypeptidase</fullName>
    </submittedName>
</protein>
<keyword evidence="9" id="KW-1185">Reference proteome</keyword>
<dbReference type="PANTHER" id="PTHR30237:SF2">
    <property type="entry name" value="MUREIN TETRAPEPTIDE CARBOXYPEPTIDASE"/>
    <property type="match status" value="1"/>
</dbReference>
<dbReference type="InterPro" id="IPR003507">
    <property type="entry name" value="S66_fam"/>
</dbReference>
<dbReference type="Pfam" id="PF17676">
    <property type="entry name" value="Peptidase_S66C"/>
    <property type="match status" value="1"/>
</dbReference>
<evidence type="ECO:0000256" key="5">
    <source>
        <dbReference type="ARBA" id="ARBA00022825"/>
    </source>
</evidence>